<feature type="compositionally biased region" description="Polar residues" evidence="1">
    <location>
        <begin position="123"/>
        <end position="145"/>
    </location>
</feature>
<feature type="region of interest" description="Disordered" evidence="1">
    <location>
        <begin position="117"/>
        <end position="161"/>
    </location>
</feature>
<reference evidence="2 3" key="1">
    <citation type="journal article" date="2024" name="Ann. Entomol. Soc. Am.">
        <title>Genomic analyses of the southern and eastern yellowjacket wasps (Hymenoptera: Vespidae) reveal evolutionary signatures of social life.</title>
        <authorList>
            <person name="Catto M.A."/>
            <person name="Caine P.B."/>
            <person name="Orr S.E."/>
            <person name="Hunt B.G."/>
            <person name="Goodisman M.A.D."/>
        </authorList>
    </citation>
    <scope>NUCLEOTIDE SEQUENCE [LARGE SCALE GENOMIC DNA]</scope>
    <source>
        <strain evidence="2">233</strain>
        <tissue evidence="2">Head and thorax</tissue>
    </source>
</reference>
<sequence>MEESNDDPIASLHETLKYWRWIYETYREEIKLGYCWADYLLGSSDIETDFISRIIEKELTNLKETSIRRKCENDSRYYEDDFSYGNPSQYDVNAKSSFRQNYVEEDSLKKDLEEYPSRRTTIDQEGNSENGLNHWTTLPNYPSQFSSKSSDKRSRRRSDHEEAAAAAVAESVKVAYRGYSVKPKVFSLLNKKLTTDRESSSSETSSSTDTDVAGRLGFLSSRKVSDRDKGMARESSYFDISDRYEETTATESTRSLSVEKYGRKLDALNGIVDQGQDRRSPKENSKARRGRSFATIPSATTEHSIFIEILRTLTVLVRVGQLIIEIVDSSEVLRCTRDYILKKTIEWIDA</sequence>
<feature type="region of interest" description="Disordered" evidence="1">
    <location>
        <begin position="272"/>
        <end position="292"/>
    </location>
</feature>
<proteinExistence type="predicted"/>
<protein>
    <submittedName>
        <fullName evidence="2">Uncharacterized protein</fullName>
    </submittedName>
</protein>
<dbReference type="AlphaFoldDB" id="A0ABD2C1S1"/>
<evidence type="ECO:0000256" key="1">
    <source>
        <dbReference type="SAM" id="MobiDB-lite"/>
    </source>
</evidence>
<evidence type="ECO:0000313" key="3">
    <source>
        <dbReference type="Proteomes" id="UP001607302"/>
    </source>
</evidence>
<gene>
    <name evidence="2" type="ORF">V1478_001285</name>
</gene>
<feature type="compositionally biased region" description="Basic and acidic residues" evidence="1">
    <location>
        <begin position="275"/>
        <end position="286"/>
    </location>
</feature>
<evidence type="ECO:0000313" key="2">
    <source>
        <dbReference type="EMBL" id="KAL2738719.1"/>
    </source>
</evidence>
<organism evidence="2 3">
    <name type="scientific">Vespula squamosa</name>
    <name type="common">Southern yellow jacket</name>
    <name type="synonym">Wasp</name>
    <dbReference type="NCBI Taxonomy" id="30214"/>
    <lineage>
        <taxon>Eukaryota</taxon>
        <taxon>Metazoa</taxon>
        <taxon>Ecdysozoa</taxon>
        <taxon>Arthropoda</taxon>
        <taxon>Hexapoda</taxon>
        <taxon>Insecta</taxon>
        <taxon>Pterygota</taxon>
        <taxon>Neoptera</taxon>
        <taxon>Endopterygota</taxon>
        <taxon>Hymenoptera</taxon>
        <taxon>Apocrita</taxon>
        <taxon>Aculeata</taxon>
        <taxon>Vespoidea</taxon>
        <taxon>Vespidae</taxon>
        <taxon>Vespinae</taxon>
        <taxon>Vespula</taxon>
    </lineage>
</organism>
<dbReference type="EMBL" id="JAUDFV010000025">
    <property type="protein sequence ID" value="KAL2738719.1"/>
    <property type="molecule type" value="Genomic_DNA"/>
</dbReference>
<accession>A0ABD2C1S1</accession>
<dbReference type="Proteomes" id="UP001607302">
    <property type="component" value="Unassembled WGS sequence"/>
</dbReference>
<keyword evidence="3" id="KW-1185">Reference proteome</keyword>
<comment type="caution">
    <text evidence="2">The sequence shown here is derived from an EMBL/GenBank/DDBJ whole genome shotgun (WGS) entry which is preliminary data.</text>
</comment>
<name>A0ABD2C1S1_VESSQ</name>